<dbReference type="InterPro" id="IPR046342">
    <property type="entry name" value="CBS_dom_sf"/>
</dbReference>
<evidence type="ECO:0008006" key="3">
    <source>
        <dbReference type="Google" id="ProtNLM"/>
    </source>
</evidence>
<keyword evidence="2" id="KW-1185">Reference proteome</keyword>
<dbReference type="EMBL" id="JAKFHA010000024">
    <property type="protein sequence ID" value="MCF2531488.1"/>
    <property type="molecule type" value="Genomic_DNA"/>
</dbReference>
<dbReference type="AlphaFoldDB" id="A0AA41Q4P0"/>
<dbReference type="RefSeq" id="WP_235056137.1">
    <property type="nucleotide sequence ID" value="NZ_JAKFHA010000024.1"/>
</dbReference>
<dbReference type="Proteomes" id="UP001165378">
    <property type="component" value="Unassembled WGS sequence"/>
</dbReference>
<reference evidence="1" key="1">
    <citation type="submission" date="2022-01" db="EMBL/GenBank/DDBJ databases">
        <title>Genome-Based Taxonomic Classification of the Phylum Actinobacteria.</title>
        <authorList>
            <person name="Gao Y."/>
        </authorList>
    </citation>
    <scope>NUCLEOTIDE SEQUENCE</scope>
    <source>
        <strain evidence="1">KLBMP 8922</strain>
    </source>
</reference>
<gene>
    <name evidence="1" type="ORF">LZ495_30325</name>
</gene>
<protein>
    <recommendedName>
        <fullName evidence="3">CBS domain-containing protein</fullName>
    </recommendedName>
</protein>
<name>A0AA41Q4P0_9ACTN</name>
<evidence type="ECO:0000313" key="1">
    <source>
        <dbReference type="EMBL" id="MCF2531488.1"/>
    </source>
</evidence>
<comment type="caution">
    <text evidence="1">The sequence shown here is derived from an EMBL/GenBank/DDBJ whole genome shotgun (WGS) entry which is preliminary data.</text>
</comment>
<proteinExistence type="predicted"/>
<accession>A0AA41Q4P0</accession>
<organism evidence="1 2">
    <name type="scientific">Yinghuangia soli</name>
    <dbReference type="NCBI Taxonomy" id="2908204"/>
    <lineage>
        <taxon>Bacteria</taxon>
        <taxon>Bacillati</taxon>
        <taxon>Actinomycetota</taxon>
        <taxon>Actinomycetes</taxon>
        <taxon>Kitasatosporales</taxon>
        <taxon>Streptomycetaceae</taxon>
        <taxon>Yinghuangia</taxon>
    </lineage>
</organism>
<sequence length="92" mass="9941">MSWAGLSRTSGPRVSVDMTVEVALSVMFSALSDHLFLCDEDDQRTGVVTRAQLAAIRDSPSYTDRVRLQDVIDTNDALAGHEMAAFGAEPVV</sequence>
<evidence type="ECO:0000313" key="2">
    <source>
        <dbReference type="Proteomes" id="UP001165378"/>
    </source>
</evidence>
<dbReference type="SUPFAM" id="SSF54631">
    <property type="entry name" value="CBS-domain pair"/>
    <property type="match status" value="1"/>
</dbReference>